<comment type="caution">
    <text evidence="2">The sequence shown here is derived from an EMBL/GenBank/DDBJ whole genome shotgun (WGS) entry which is preliminary data.</text>
</comment>
<dbReference type="RefSeq" id="WP_345219818.1">
    <property type="nucleotide sequence ID" value="NZ_BAAAXE010000002.1"/>
</dbReference>
<evidence type="ECO:0000313" key="2">
    <source>
        <dbReference type="EMBL" id="MFB9523159.1"/>
    </source>
</evidence>
<feature type="compositionally biased region" description="Basic and acidic residues" evidence="1">
    <location>
        <begin position="1"/>
        <end position="14"/>
    </location>
</feature>
<evidence type="ECO:0000313" key="3">
    <source>
        <dbReference type="Proteomes" id="UP001589718"/>
    </source>
</evidence>
<sequence>MNERMRAALHKMWDEPGPAPVQRGSVPLMTQVRAAVARTGT</sequence>
<feature type="region of interest" description="Disordered" evidence="1">
    <location>
        <begin position="1"/>
        <end position="24"/>
    </location>
</feature>
<organism evidence="2 3">
    <name type="scientific">Streptomyces cremeus</name>
    <dbReference type="NCBI Taxonomy" id="66881"/>
    <lineage>
        <taxon>Bacteria</taxon>
        <taxon>Bacillati</taxon>
        <taxon>Actinomycetota</taxon>
        <taxon>Actinomycetes</taxon>
        <taxon>Kitasatosporales</taxon>
        <taxon>Streptomycetaceae</taxon>
        <taxon>Streptomyces</taxon>
    </lineage>
</organism>
<proteinExistence type="predicted"/>
<reference evidence="2 3" key="1">
    <citation type="submission" date="2024-09" db="EMBL/GenBank/DDBJ databases">
        <authorList>
            <person name="Sun Q."/>
            <person name="Mori K."/>
        </authorList>
    </citation>
    <scope>NUCLEOTIDE SEQUENCE [LARGE SCALE GENOMIC DNA]</scope>
    <source>
        <strain evidence="2 3">JCM 4362</strain>
    </source>
</reference>
<dbReference type="EMBL" id="JBHMCR010000016">
    <property type="protein sequence ID" value="MFB9523159.1"/>
    <property type="molecule type" value="Genomic_DNA"/>
</dbReference>
<keyword evidence="3" id="KW-1185">Reference proteome</keyword>
<accession>A0ABV5PIX7</accession>
<protein>
    <submittedName>
        <fullName evidence="2">Uncharacterized protein</fullName>
    </submittedName>
</protein>
<evidence type="ECO:0000256" key="1">
    <source>
        <dbReference type="SAM" id="MobiDB-lite"/>
    </source>
</evidence>
<gene>
    <name evidence="2" type="ORF">ACFFTU_24770</name>
</gene>
<name>A0ABV5PIX7_STRCM</name>
<dbReference type="Proteomes" id="UP001589718">
    <property type="component" value="Unassembled WGS sequence"/>
</dbReference>